<dbReference type="Gene3D" id="3.40.50.970">
    <property type="match status" value="1"/>
</dbReference>
<sequence length="143" mass="15315">VVQAISQAAQLTQNPVLIVGENIDSGSRIGGMARGLEGKSTDRILNVGNCELTHCGVGLGVMLDGGHYALFMKQLDFLLLGLDQLVNTYNFIRAHRVPDDLGSFTIYLIVCDQGFQGSQSSLNSLGDVASLTRIPIYCLNAES</sequence>
<feature type="non-terminal residue" evidence="1">
    <location>
        <position position="1"/>
    </location>
</feature>
<accession>A0A382Q8K0</accession>
<reference evidence="1" key="1">
    <citation type="submission" date="2018-05" db="EMBL/GenBank/DDBJ databases">
        <authorList>
            <person name="Lanie J.A."/>
            <person name="Ng W.-L."/>
            <person name="Kazmierczak K.M."/>
            <person name="Andrzejewski T.M."/>
            <person name="Davidsen T.M."/>
            <person name="Wayne K.J."/>
            <person name="Tettelin H."/>
            <person name="Glass J.I."/>
            <person name="Rusch D."/>
            <person name="Podicherti R."/>
            <person name="Tsui H.-C.T."/>
            <person name="Winkler M.E."/>
        </authorList>
    </citation>
    <scope>NUCLEOTIDE SEQUENCE</scope>
</reference>
<evidence type="ECO:0008006" key="2">
    <source>
        <dbReference type="Google" id="ProtNLM"/>
    </source>
</evidence>
<feature type="non-terminal residue" evidence="1">
    <location>
        <position position="143"/>
    </location>
</feature>
<proteinExistence type="predicted"/>
<dbReference type="InterPro" id="IPR029061">
    <property type="entry name" value="THDP-binding"/>
</dbReference>
<organism evidence="1">
    <name type="scientific">marine metagenome</name>
    <dbReference type="NCBI Taxonomy" id="408172"/>
    <lineage>
        <taxon>unclassified sequences</taxon>
        <taxon>metagenomes</taxon>
        <taxon>ecological metagenomes</taxon>
    </lineage>
</organism>
<dbReference type="EMBL" id="UINC01111971">
    <property type="protein sequence ID" value="SVC80571.1"/>
    <property type="molecule type" value="Genomic_DNA"/>
</dbReference>
<evidence type="ECO:0000313" key="1">
    <source>
        <dbReference type="EMBL" id="SVC80571.1"/>
    </source>
</evidence>
<gene>
    <name evidence="1" type="ORF">METZ01_LOCUS333425</name>
</gene>
<dbReference type="SUPFAM" id="SSF52518">
    <property type="entry name" value="Thiamin diphosphate-binding fold (THDP-binding)"/>
    <property type="match status" value="1"/>
</dbReference>
<protein>
    <recommendedName>
        <fullName evidence="2">Transketolase-like pyrimidine-binding domain-containing protein</fullName>
    </recommendedName>
</protein>
<dbReference type="AlphaFoldDB" id="A0A382Q8K0"/>
<name>A0A382Q8K0_9ZZZZ</name>